<dbReference type="Pfam" id="PF02636">
    <property type="entry name" value="Methyltransf_28"/>
    <property type="match status" value="1"/>
</dbReference>
<keyword evidence="1" id="KW-0489">Methyltransferase</keyword>
<dbReference type="OrthoDB" id="9794208at2"/>
<gene>
    <name evidence="3" type="ordered locus">Mmar10_0760</name>
</gene>
<keyword evidence="4" id="KW-1185">Reference proteome</keyword>
<dbReference type="KEGG" id="mmr:Mmar10_0760"/>
<keyword evidence="2" id="KW-0808">Transferase</keyword>
<dbReference type="PANTHER" id="PTHR12049">
    <property type="entry name" value="PROTEIN ARGININE METHYLTRANSFERASE NDUFAF7, MITOCHONDRIAL"/>
    <property type="match status" value="1"/>
</dbReference>
<dbReference type="InterPro" id="IPR029063">
    <property type="entry name" value="SAM-dependent_MTases_sf"/>
</dbReference>
<dbReference type="InterPro" id="IPR003788">
    <property type="entry name" value="NDUFAF7"/>
</dbReference>
<proteinExistence type="predicted"/>
<dbReference type="SUPFAM" id="SSF53335">
    <property type="entry name" value="S-adenosyl-L-methionine-dependent methyltransferases"/>
    <property type="match status" value="1"/>
</dbReference>
<dbReference type="GO" id="GO:0032259">
    <property type="term" value="P:methylation"/>
    <property type="evidence" value="ECO:0007669"/>
    <property type="project" value="UniProtKB-KW"/>
</dbReference>
<dbReference type="InterPro" id="IPR038375">
    <property type="entry name" value="NDUFAF7_sf"/>
</dbReference>
<evidence type="ECO:0000313" key="4">
    <source>
        <dbReference type="Proteomes" id="UP000001964"/>
    </source>
</evidence>
<dbReference type="AlphaFoldDB" id="Q0ARN4"/>
<dbReference type="GO" id="GO:0035243">
    <property type="term" value="F:protein-arginine omega-N symmetric methyltransferase activity"/>
    <property type="evidence" value="ECO:0007669"/>
    <property type="project" value="TreeGrafter"/>
</dbReference>
<protein>
    <recommendedName>
        <fullName evidence="5">SAM-dependent MidA family methyltransferase</fullName>
    </recommendedName>
</protein>
<organism evidence="3 4">
    <name type="scientific">Maricaulis maris (strain MCS10)</name>
    <name type="common">Caulobacter maris</name>
    <dbReference type="NCBI Taxonomy" id="394221"/>
    <lineage>
        <taxon>Bacteria</taxon>
        <taxon>Pseudomonadati</taxon>
        <taxon>Pseudomonadota</taxon>
        <taxon>Alphaproteobacteria</taxon>
        <taxon>Maricaulales</taxon>
        <taxon>Maricaulaceae</taxon>
        <taxon>Maricaulis</taxon>
    </lineage>
</organism>
<dbReference type="HOGENOM" id="CLU_024840_3_0_5"/>
<evidence type="ECO:0000313" key="3">
    <source>
        <dbReference type="EMBL" id="ABI65053.1"/>
    </source>
</evidence>
<dbReference type="PANTHER" id="PTHR12049:SF7">
    <property type="entry name" value="PROTEIN ARGININE METHYLTRANSFERASE NDUFAF7, MITOCHONDRIAL"/>
    <property type="match status" value="1"/>
</dbReference>
<dbReference type="EMBL" id="CP000449">
    <property type="protein sequence ID" value="ABI65053.1"/>
    <property type="molecule type" value="Genomic_DNA"/>
</dbReference>
<sequence length="366" mass="39593">MIADTLRDRIRSGGPISIAAFMTEALFDPRHGFYATKDPIGAVADFITAPEISQMFGELIGLVAAQTWLDMGRPAAFKLIEMGPGRGTMMSDALRAARTVPGFMDATEIMLIEASAALKAVQAQTLGPSGAQIRWIDRLDAAAPGPCFIVGNEFLDCLPVRQALRHKGEWHERLVGLAPTYGNDSESDFVFVLGPPLGQDTDLIPERLRDAEDGALVELRPGDRQVVDQLAERFANQPGRALFIDYGPATSEIGDTLQAIRAHKKQPPLQDPGTADLTARVDFESLMQAGRTAGLTAHGPQTQGQWLRDLGLEARAAVLSQSQPGKRSEIARQIWRLTDTEQMGELFKLVCLDSAELPPPPGFSAG</sequence>
<evidence type="ECO:0000256" key="2">
    <source>
        <dbReference type="ARBA" id="ARBA00022679"/>
    </source>
</evidence>
<accession>Q0ARN4</accession>
<reference evidence="3 4" key="1">
    <citation type="submission" date="2006-08" db="EMBL/GenBank/DDBJ databases">
        <title>Complete sequence of Maricaulis maris MCS10.</title>
        <authorList>
            <consortium name="US DOE Joint Genome Institute"/>
            <person name="Copeland A."/>
            <person name="Lucas S."/>
            <person name="Lapidus A."/>
            <person name="Barry K."/>
            <person name="Detter J.C."/>
            <person name="Glavina del Rio T."/>
            <person name="Hammon N."/>
            <person name="Israni S."/>
            <person name="Dalin E."/>
            <person name="Tice H."/>
            <person name="Pitluck S."/>
            <person name="Saunders E."/>
            <person name="Brettin T."/>
            <person name="Bruce D."/>
            <person name="Han C."/>
            <person name="Tapia R."/>
            <person name="Gilna P."/>
            <person name="Schmutz J."/>
            <person name="Larimer F."/>
            <person name="Land M."/>
            <person name="Hauser L."/>
            <person name="Kyrpides N."/>
            <person name="Mikhailova N."/>
            <person name="Viollier P."/>
            <person name="Stephens C."/>
            <person name="Richardson P."/>
        </authorList>
    </citation>
    <scope>NUCLEOTIDE SEQUENCE [LARGE SCALE GENOMIC DNA]</scope>
    <source>
        <strain evidence="3 4">MCS10</strain>
    </source>
</reference>
<dbReference type="eggNOG" id="COG1565">
    <property type="taxonomic scope" value="Bacteria"/>
</dbReference>
<evidence type="ECO:0008006" key="5">
    <source>
        <dbReference type="Google" id="ProtNLM"/>
    </source>
</evidence>
<evidence type="ECO:0000256" key="1">
    <source>
        <dbReference type="ARBA" id="ARBA00022603"/>
    </source>
</evidence>
<dbReference type="STRING" id="394221.Mmar10_0760"/>
<dbReference type="Gene3D" id="3.40.50.12710">
    <property type="match status" value="1"/>
</dbReference>
<dbReference type="Proteomes" id="UP000001964">
    <property type="component" value="Chromosome"/>
</dbReference>
<dbReference type="RefSeq" id="WP_011642700.1">
    <property type="nucleotide sequence ID" value="NC_008347.1"/>
</dbReference>
<name>Q0ARN4_MARMM</name>